<evidence type="ECO:0000256" key="1">
    <source>
        <dbReference type="SAM" id="SignalP"/>
    </source>
</evidence>
<accession>A0ABR0P120</accession>
<feature type="chain" id="PRO_5046424197" description="Secreted protein" evidence="1">
    <location>
        <begin position="17"/>
        <end position="145"/>
    </location>
</feature>
<protein>
    <recommendedName>
        <fullName evidence="4">Secreted protein</fullName>
    </recommendedName>
</protein>
<keyword evidence="1" id="KW-0732">Signal</keyword>
<feature type="signal peptide" evidence="1">
    <location>
        <begin position="1"/>
        <end position="16"/>
    </location>
</feature>
<keyword evidence="3" id="KW-1185">Reference proteome</keyword>
<dbReference type="Proteomes" id="UP001358586">
    <property type="component" value="Chromosome 8"/>
</dbReference>
<comment type="caution">
    <text evidence="2">The sequence shown here is derived from an EMBL/GenBank/DDBJ whole genome shotgun (WGS) entry which is preliminary data.</text>
</comment>
<evidence type="ECO:0000313" key="2">
    <source>
        <dbReference type="EMBL" id="KAK5812299.1"/>
    </source>
</evidence>
<evidence type="ECO:0000313" key="3">
    <source>
        <dbReference type="Proteomes" id="UP001358586"/>
    </source>
</evidence>
<proteinExistence type="predicted"/>
<name>A0ABR0P120_GOSAR</name>
<reference evidence="2 3" key="1">
    <citation type="submission" date="2023-03" db="EMBL/GenBank/DDBJ databases">
        <title>WGS of Gossypium arboreum.</title>
        <authorList>
            <person name="Yu D."/>
        </authorList>
    </citation>
    <scope>NUCLEOTIDE SEQUENCE [LARGE SCALE GENOMIC DNA]</scope>
    <source>
        <tissue evidence="2">Leaf</tissue>
    </source>
</reference>
<dbReference type="EMBL" id="JARKNE010000008">
    <property type="protein sequence ID" value="KAK5812299.1"/>
    <property type="molecule type" value="Genomic_DNA"/>
</dbReference>
<evidence type="ECO:0008006" key="4">
    <source>
        <dbReference type="Google" id="ProtNLM"/>
    </source>
</evidence>
<sequence length="145" mass="16097">MWPAPVWPIWPKLALALWITRPGPKSHTPVWLTGVGPHAHVAHTAQLTKSVSRRRPTSLHTVMSVVLMSRAHSLIRRPHASVLSHGLPHRRPHARVASTILSIPSQLKHSHDISSKNTASVQSRTQDLLHTNAPLIHQTSRPIHA</sequence>
<gene>
    <name evidence="2" type="ORF">PVK06_027727</name>
</gene>
<organism evidence="2 3">
    <name type="scientific">Gossypium arboreum</name>
    <name type="common">Tree cotton</name>
    <name type="synonym">Gossypium nanking</name>
    <dbReference type="NCBI Taxonomy" id="29729"/>
    <lineage>
        <taxon>Eukaryota</taxon>
        <taxon>Viridiplantae</taxon>
        <taxon>Streptophyta</taxon>
        <taxon>Embryophyta</taxon>
        <taxon>Tracheophyta</taxon>
        <taxon>Spermatophyta</taxon>
        <taxon>Magnoliopsida</taxon>
        <taxon>eudicotyledons</taxon>
        <taxon>Gunneridae</taxon>
        <taxon>Pentapetalae</taxon>
        <taxon>rosids</taxon>
        <taxon>malvids</taxon>
        <taxon>Malvales</taxon>
        <taxon>Malvaceae</taxon>
        <taxon>Malvoideae</taxon>
        <taxon>Gossypium</taxon>
    </lineage>
</organism>